<dbReference type="Gene3D" id="3.40.50.2000">
    <property type="entry name" value="Glycogen Phosphorylase B"/>
    <property type="match status" value="1"/>
</dbReference>
<dbReference type="RefSeq" id="WP_324267480.1">
    <property type="nucleotide sequence ID" value="NZ_JAWLNX010000016.1"/>
</dbReference>
<keyword evidence="2" id="KW-0808">Transferase</keyword>
<sequence length="678" mass="75546">MTSVDVSVLLVNWNTCAETRRCLASLPDAVTEGLHYEVIVVDNGSTDGSLDMLAAYRDIVLIRNSDNVGFAAAVNQAYAHANGELILLLNSDVRFRPGALAALVRFLRDRPEAAGVAPLYLDSHGAVQQHYMRLPTFRSALALGTALRFLPGFRHVWRAHVMEGVDFSKTQPVPQPSASCLLLRRGVLDPERVFDERFPLYFNDVLLARTLADAGHQLWMTPQAVVTHTLGASTGLLGESKRTAHRLDGLIRYVRLTQPRRRLRILQALVLLDRLARRMFGVRGQLRLPDLWAAIRGGLGSLPDIDRREWVVILSGVGWERWSAGEHRQHALAKTLSAGRRVLFVDPPARRRCWRLSVRQVQPGLWHAIAPNLLPCGRLLPAANWINRRIAAARLNQWLDRHPGARLLWLDEDLSTPVAGRLGERALVYDVSDLDWTFARPWNRWHHRREMHKAVNAADLVLTSSSVLPRWLPPSQYPPVTVPNGCDPARFCPEGRVTESVSKLSGPRLGYAGAIDTRCFDGELIAEVARRRPDWTFVLTGPSTRAGRAPLANLGNVHLLGSKHFDDVPAVLRACDVCLIPYRLGGLVDYVHPKKLYEYLALGKPVVATALPALAEQEDVVHLADTPERFIVAIDKALTSSRSADAASQRRAVAMSHSWSVRGEQLRVLLGELEGRRR</sequence>
<dbReference type="SUPFAM" id="SSF53448">
    <property type="entry name" value="Nucleotide-diphospho-sugar transferases"/>
    <property type="match status" value="1"/>
</dbReference>
<dbReference type="Pfam" id="PF00535">
    <property type="entry name" value="Glycos_transf_2"/>
    <property type="match status" value="1"/>
</dbReference>
<dbReference type="InterPro" id="IPR001173">
    <property type="entry name" value="Glyco_trans_2-like"/>
</dbReference>
<dbReference type="Pfam" id="PF13692">
    <property type="entry name" value="Glyco_trans_1_4"/>
    <property type="match status" value="1"/>
</dbReference>
<dbReference type="PANTHER" id="PTHR43179">
    <property type="entry name" value="RHAMNOSYLTRANSFERASE WBBL"/>
    <property type="match status" value="1"/>
</dbReference>
<keyword evidence="3" id="KW-1185">Reference proteome</keyword>
<comment type="caution">
    <text evidence="2">The sequence shown here is derived from an EMBL/GenBank/DDBJ whole genome shotgun (WGS) entry which is preliminary data.</text>
</comment>
<evidence type="ECO:0000313" key="2">
    <source>
        <dbReference type="EMBL" id="MEB3369994.1"/>
    </source>
</evidence>
<keyword evidence="2" id="KW-0328">Glycosyltransferase</keyword>
<evidence type="ECO:0000313" key="3">
    <source>
        <dbReference type="Proteomes" id="UP001327093"/>
    </source>
</evidence>
<dbReference type="SUPFAM" id="SSF53756">
    <property type="entry name" value="UDP-Glycosyltransferase/glycogen phosphorylase"/>
    <property type="match status" value="1"/>
</dbReference>
<evidence type="ECO:0000259" key="1">
    <source>
        <dbReference type="Pfam" id="PF00535"/>
    </source>
</evidence>
<dbReference type="InterPro" id="IPR029044">
    <property type="entry name" value="Nucleotide-diphossugar_trans"/>
</dbReference>
<dbReference type="EMBL" id="JAWLNX010000016">
    <property type="protein sequence ID" value="MEB3369994.1"/>
    <property type="molecule type" value="Genomic_DNA"/>
</dbReference>
<proteinExistence type="predicted"/>
<gene>
    <name evidence="2" type="ORF">R4I43_21525</name>
</gene>
<dbReference type="EC" id="2.4.-.-" evidence="2"/>
<accession>A0ABU6AEN0</accession>
<dbReference type="PANTHER" id="PTHR43179:SF7">
    <property type="entry name" value="RHAMNOSYLTRANSFERASE WBBL"/>
    <property type="match status" value="1"/>
</dbReference>
<dbReference type="Gene3D" id="3.90.550.10">
    <property type="entry name" value="Spore Coat Polysaccharide Biosynthesis Protein SpsA, Chain A"/>
    <property type="match status" value="1"/>
</dbReference>
<feature type="domain" description="Glycosyltransferase 2-like" evidence="1">
    <location>
        <begin position="7"/>
        <end position="151"/>
    </location>
</feature>
<dbReference type="CDD" id="cd04186">
    <property type="entry name" value="GT_2_like_c"/>
    <property type="match status" value="1"/>
</dbReference>
<reference evidence="2 3" key="1">
    <citation type="submission" date="2023-10" db="EMBL/GenBank/DDBJ databases">
        <title>Saccharopolyspora sp. nov., isolated from mangrove soil.</title>
        <authorList>
            <person name="Lu Y."/>
            <person name="Liu W."/>
        </authorList>
    </citation>
    <scope>NUCLEOTIDE SEQUENCE [LARGE SCALE GENOMIC DNA]</scope>
    <source>
        <strain evidence="2 3">S2-29</strain>
    </source>
</reference>
<name>A0ABU6AEN0_9PSEU</name>
<dbReference type="Proteomes" id="UP001327093">
    <property type="component" value="Unassembled WGS sequence"/>
</dbReference>
<organism evidence="2 3">
    <name type="scientific">Saccharopolyspora mangrovi</name>
    <dbReference type="NCBI Taxonomy" id="3082379"/>
    <lineage>
        <taxon>Bacteria</taxon>
        <taxon>Bacillati</taxon>
        <taxon>Actinomycetota</taxon>
        <taxon>Actinomycetes</taxon>
        <taxon>Pseudonocardiales</taxon>
        <taxon>Pseudonocardiaceae</taxon>
        <taxon>Saccharopolyspora</taxon>
    </lineage>
</organism>
<protein>
    <submittedName>
        <fullName evidence="2">Glycosyltransferase</fullName>
        <ecNumber evidence="2">2.4.-.-</ecNumber>
    </submittedName>
</protein>
<dbReference type="GO" id="GO:0016757">
    <property type="term" value="F:glycosyltransferase activity"/>
    <property type="evidence" value="ECO:0007669"/>
    <property type="project" value="UniProtKB-KW"/>
</dbReference>